<evidence type="ECO:0000256" key="3">
    <source>
        <dbReference type="ARBA" id="ARBA00022741"/>
    </source>
</evidence>
<keyword evidence="12" id="KW-1185">Reference proteome</keyword>
<keyword evidence="5 7" id="KW-0132">Cell division</keyword>
<keyword evidence="4 5" id="KW-0342">GTP-binding</keyword>
<dbReference type="Pfam" id="PF12327">
    <property type="entry name" value="FtsZ_C"/>
    <property type="match status" value="1"/>
</dbReference>
<feature type="binding site" evidence="5">
    <location>
        <position position="142"/>
    </location>
    <ligand>
        <name>GTP</name>
        <dbReference type="ChEBI" id="CHEBI:37565"/>
    </ligand>
</feature>
<dbReference type="GO" id="GO:0043093">
    <property type="term" value="P:FtsZ-dependent cytokinesis"/>
    <property type="evidence" value="ECO:0007669"/>
    <property type="project" value="UniProtKB-UniRule"/>
</dbReference>
<evidence type="ECO:0000259" key="9">
    <source>
        <dbReference type="SMART" id="SM00864"/>
    </source>
</evidence>
<dbReference type="PRINTS" id="PR00423">
    <property type="entry name" value="CELLDVISFTSZ"/>
</dbReference>
<dbReference type="SUPFAM" id="SSF55307">
    <property type="entry name" value="Tubulin C-terminal domain-like"/>
    <property type="match status" value="1"/>
</dbReference>
<dbReference type="FunFam" id="3.40.50.1440:FF:000001">
    <property type="entry name" value="Cell division protein FtsZ"/>
    <property type="match status" value="1"/>
</dbReference>
<comment type="subcellular location">
    <subcellularLocation>
        <location evidence="5">Cytoplasm</location>
    </subcellularLocation>
    <text evidence="5">Assembles at midcell at the inner surface of the cytoplasmic membrane.</text>
</comment>
<comment type="subunit">
    <text evidence="5">Homodimer. Polymerizes to form a dynamic ring structure in a strictly GTP-dependent manner. Interacts directly with several other division proteins.</text>
</comment>
<dbReference type="InterPro" id="IPR045061">
    <property type="entry name" value="FtsZ/CetZ"/>
</dbReference>
<dbReference type="Gene3D" id="3.30.1330.20">
    <property type="entry name" value="Tubulin/FtsZ, C-terminal domain"/>
    <property type="match status" value="1"/>
</dbReference>
<comment type="similarity">
    <text evidence="1 5 7">Belongs to the FtsZ family.</text>
</comment>
<evidence type="ECO:0000256" key="2">
    <source>
        <dbReference type="ARBA" id="ARBA00022490"/>
    </source>
</evidence>
<evidence type="ECO:0000313" key="11">
    <source>
        <dbReference type="EMBL" id="GLK70409.1"/>
    </source>
</evidence>
<accession>A0A9W6J6P9</accession>
<feature type="binding site" evidence="5">
    <location>
        <begin position="111"/>
        <end position="113"/>
    </location>
    <ligand>
        <name>GTP</name>
        <dbReference type="ChEBI" id="CHEBI:37565"/>
    </ligand>
</feature>
<evidence type="ECO:0000313" key="12">
    <source>
        <dbReference type="Proteomes" id="UP001143370"/>
    </source>
</evidence>
<organism evidence="11 12">
    <name type="scientific">Ancylobacter dichloromethanicus</name>
    <dbReference type="NCBI Taxonomy" id="518825"/>
    <lineage>
        <taxon>Bacteria</taxon>
        <taxon>Pseudomonadati</taxon>
        <taxon>Pseudomonadota</taxon>
        <taxon>Alphaproteobacteria</taxon>
        <taxon>Hyphomicrobiales</taxon>
        <taxon>Xanthobacteraceae</taxon>
        <taxon>Ancylobacter</taxon>
    </lineage>
</organism>
<dbReference type="InterPro" id="IPR003008">
    <property type="entry name" value="Tubulin_FtsZ_GTPase"/>
</dbReference>
<feature type="binding site" evidence="5">
    <location>
        <begin position="24"/>
        <end position="28"/>
    </location>
    <ligand>
        <name>GTP</name>
        <dbReference type="ChEBI" id="CHEBI:37565"/>
    </ligand>
</feature>
<dbReference type="InterPro" id="IPR024757">
    <property type="entry name" value="FtsZ_C"/>
</dbReference>
<dbReference type="HAMAP" id="MF_00909">
    <property type="entry name" value="FtsZ"/>
    <property type="match status" value="1"/>
</dbReference>
<sequence>MTINLQVPDIRELRPRITVFGVGGAGGNAVNNMITAGLTGVDFVVANTDAQALTLSKAERIVQMGVAVTEGLGAGSQPEVGRAAAEEALDEIRDHLAGAHMVFITAGMGGGTGTGAAPVIARAARELGILTVGVVTKPFHFEGQRRMRIGEMGINELQKGVDTLIVIPNQNLFRVANERTTFADAFAMADQVLYSGVACITDLMVKEGLINLDFADVRAVMREMGKAMMGTGEASGEQRARHAAEAAIANPLLDEVSMRGARGLLISITGGKDLTLFEVDEAATRIREEVDPDANIILGATFDETLEGLIRVSVVATGIDPAVIPEQIPHIMNNLPDVGGRRVSNAGRAAVEARRDAALRSVASALDAEDFDMPHQEPSFAAAPVNDHLYDSEPSYAPASGAIDDVTIRQMAPKPALYAEPEPAPYNEAAYEEHSIEPFIPPQAERPAPRMPRVDELPMPAQNQIRAARGEMTDHHHADKKRMTLLQRLANVGLGRHQDEEEMEPPADMRPVVRRAPQQPEGRPLAELRPETSEFAKRPAARPAEPRAARPAEDDHLDIPAFLRRQG</sequence>
<dbReference type="GO" id="GO:0032153">
    <property type="term" value="C:cell division site"/>
    <property type="evidence" value="ECO:0007669"/>
    <property type="project" value="UniProtKB-UniRule"/>
</dbReference>
<dbReference type="PANTHER" id="PTHR30314:SF3">
    <property type="entry name" value="MITOCHONDRIAL DIVISION PROTEIN FSZA"/>
    <property type="match status" value="1"/>
</dbReference>
<dbReference type="EMBL" id="BSFJ01000004">
    <property type="protein sequence ID" value="GLK70409.1"/>
    <property type="molecule type" value="Genomic_DNA"/>
</dbReference>
<dbReference type="NCBIfam" id="TIGR03483">
    <property type="entry name" value="FtsZ_alphas_C"/>
    <property type="match status" value="1"/>
</dbReference>
<dbReference type="InterPro" id="IPR020805">
    <property type="entry name" value="Cell_div_FtsZ_CS"/>
</dbReference>
<dbReference type="Proteomes" id="UP001143370">
    <property type="component" value="Unassembled WGS sequence"/>
</dbReference>
<dbReference type="PROSITE" id="PS01134">
    <property type="entry name" value="FTSZ_1"/>
    <property type="match status" value="1"/>
</dbReference>
<dbReference type="PANTHER" id="PTHR30314">
    <property type="entry name" value="CELL DIVISION PROTEIN FTSZ-RELATED"/>
    <property type="match status" value="1"/>
</dbReference>
<dbReference type="RefSeq" id="WP_213373794.1">
    <property type="nucleotide sequence ID" value="NZ_BSFJ01000004.1"/>
</dbReference>
<dbReference type="GO" id="GO:0000917">
    <property type="term" value="P:division septum assembly"/>
    <property type="evidence" value="ECO:0007669"/>
    <property type="project" value="UniProtKB-KW"/>
</dbReference>
<comment type="caution">
    <text evidence="11">The sequence shown here is derived from an EMBL/GenBank/DDBJ whole genome shotgun (WGS) entry which is preliminary data.</text>
</comment>
<dbReference type="GO" id="GO:0005737">
    <property type="term" value="C:cytoplasm"/>
    <property type="evidence" value="ECO:0007669"/>
    <property type="project" value="UniProtKB-SubCell"/>
</dbReference>
<feature type="compositionally biased region" description="Basic and acidic residues" evidence="8">
    <location>
        <begin position="524"/>
        <end position="537"/>
    </location>
</feature>
<feature type="region of interest" description="Disordered" evidence="8">
    <location>
        <begin position="495"/>
        <end position="567"/>
    </location>
</feature>
<gene>
    <name evidence="5 11" type="primary">ftsZ</name>
    <name evidence="11" type="ORF">GCM10017643_05240</name>
</gene>
<dbReference type="InterPro" id="IPR036525">
    <property type="entry name" value="Tubulin/FtsZ_GTPase_sf"/>
</dbReference>
<evidence type="ECO:0000256" key="6">
    <source>
        <dbReference type="NCBIfam" id="TIGR00065"/>
    </source>
</evidence>
<dbReference type="SMART" id="SM00865">
    <property type="entry name" value="Tubulin_C"/>
    <property type="match status" value="1"/>
</dbReference>
<dbReference type="GO" id="GO:0005525">
    <property type="term" value="F:GTP binding"/>
    <property type="evidence" value="ECO:0007669"/>
    <property type="project" value="UniProtKB-UniRule"/>
</dbReference>
<dbReference type="NCBIfam" id="TIGR00065">
    <property type="entry name" value="ftsZ"/>
    <property type="match status" value="1"/>
</dbReference>
<feature type="binding site" evidence="5">
    <location>
        <position position="190"/>
    </location>
    <ligand>
        <name>GTP</name>
        <dbReference type="ChEBI" id="CHEBI:37565"/>
    </ligand>
</feature>
<dbReference type="SUPFAM" id="SSF52490">
    <property type="entry name" value="Tubulin nucleotide-binding domain-like"/>
    <property type="match status" value="1"/>
</dbReference>
<evidence type="ECO:0000256" key="5">
    <source>
        <dbReference type="HAMAP-Rule" id="MF_00909"/>
    </source>
</evidence>
<dbReference type="CDD" id="cd02201">
    <property type="entry name" value="FtsZ_type1"/>
    <property type="match status" value="1"/>
</dbReference>
<dbReference type="GO" id="GO:0051258">
    <property type="term" value="P:protein polymerization"/>
    <property type="evidence" value="ECO:0007669"/>
    <property type="project" value="UniProtKB-UniRule"/>
</dbReference>
<protein>
    <recommendedName>
        <fullName evidence="5 6">Cell division protein FtsZ</fullName>
    </recommendedName>
</protein>
<evidence type="ECO:0000256" key="8">
    <source>
        <dbReference type="SAM" id="MobiDB-lite"/>
    </source>
</evidence>
<dbReference type="InterPro" id="IPR017844">
    <property type="entry name" value="Cell_div_FtsZ_C"/>
</dbReference>
<dbReference type="InterPro" id="IPR008280">
    <property type="entry name" value="Tub_FtsZ_C"/>
</dbReference>
<dbReference type="PROSITE" id="PS01135">
    <property type="entry name" value="FTSZ_2"/>
    <property type="match status" value="1"/>
</dbReference>
<proteinExistence type="inferred from homology"/>
<evidence type="ECO:0000256" key="1">
    <source>
        <dbReference type="ARBA" id="ARBA00009690"/>
    </source>
</evidence>
<feature type="domain" description="Tubulin/FtsZ GTPase" evidence="9">
    <location>
        <begin position="16"/>
        <end position="208"/>
    </location>
</feature>
<dbReference type="SMART" id="SM00864">
    <property type="entry name" value="Tubulin"/>
    <property type="match status" value="1"/>
</dbReference>
<dbReference type="FunFam" id="3.30.1330.20:FF:000011">
    <property type="entry name" value="Cell division protein FtsZ"/>
    <property type="match status" value="1"/>
</dbReference>
<evidence type="ECO:0000256" key="7">
    <source>
        <dbReference type="RuleBase" id="RU000631"/>
    </source>
</evidence>
<dbReference type="InterPro" id="IPR037103">
    <property type="entry name" value="Tubulin/FtsZ-like_C"/>
</dbReference>
<evidence type="ECO:0000259" key="10">
    <source>
        <dbReference type="SMART" id="SM00865"/>
    </source>
</evidence>
<evidence type="ECO:0000256" key="4">
    <source>
        <dbReference type="ARBA" id="ARBA00023134"/>
    </source>
</evidence>
<dbReference type="Pfam" id="PF00091">
    <property type="entry name" value="Tubulin"/>
    <property type="match status" value="1"/>
</dbReference>
<keyword evidence="5 7" id="KW-0131">Cell cycle</keyword>
<name>A0A9W6J6P9_9HYPH</name>
<dbReference type="Gene3D" id="3.40.50.1440">
    <property type="entry name" value="Tubulin/FtsZ, GTPase domain"/>
    <property type="match status" value="1"/>
</dbReference>
<keyword evidence="2 5" id="KW-0963">Cytoplasm</keyword>
<feature type="domain" description="Tubulin/FtsZ 2-layer sandwich" evidence="10">
    <location>
        <begin position="210"/>
        <end position="328"/>
    </location>
</feature>
<dbReference type="GO" id="GO:0003924">
    <property type="term" value="F:GTPase activity"/>
    <property type="evidence" value="ECO:0007669"/>
    <property type="project" value="UniProtKB-UniRule"/>
</dbReference>
<comment type="function">
    <text evidence="5 7">Essential cell division protein that forms a contractile ring structure (Z ring) at the future cell division site. The regulation of the ring assembly controls the timing and the location of cell division. One of the functions of the FtsZ ring is to recruit other cell division proteins to the septum to produce a new cell wall between the dividing cells. Binds GTP and shows GTPase activity.</text>
</comment>
<reference evidence="11" key="2">
    <citation type="submission" date="2023-01" db="EMBL/GenBank/DDBJ databases">
        <authorList>
            <person name="Sun Q."/>
            <person name="Evtushenko L."/>
        </authorList>
    </citation>
    <scope>NUCLEOTIDE SEQUENCE</scope>
    <source>
        <strain evidence="11">VKM B-2484</strain>
    </source>
</reference>
<keyword evidence="3 5" id="KW-0547">Nucleotide-binding</keyword>
<keyword evidence="5 7" id="KW-0717">Septation</keyword>
<dbReference type="InterPro" id="IPR000158">
    <property type="entry name" value="Cell_div_FtsZ"/>
</dbReference>
<feature type="compositionally biased region" description="Basic and acidic residues" evidence="8">
    <location>
        <begin position="544"/>
        <end position="558"/>
    </location>
</feature>
<feature type="binding site" evidence="5">
    <location>
        <position position="146"/>
    </location>
    <ligand>
        <name>GTP</name>
        <dbReference type="ChEBI" id="CHEBI:37565"/>
    </ligand>
</feature>
<dbReference type="InterPro" id="IPR018316">
    <property type="entry name" value="Tubulin/FtsZ_2-layer-sand-dom"/>
</dbReference>
<dbReference type="AlphaFoldDB" id="A0A9W6J6P9"/>
<reference evidence="11" key="1">
    <citation type="journal article" date="2014" name="Int. J. Syst. Evol. Microbiol.">
        <title>Complete genome sequence of Corynebacterium casei LMG S-19264T (=DSM 44701T), isolated from a smear-ripened cheese.</title>
        <authorList>
            <consortium name="US DOE Joint Genome Institute (JGI-PGF)"/>
            <person name="Walter F."/>
            <person name="Albersmeier A."/>
            <person name="Kalinowski J."/>
            <person name="Ruckert C."/>
        </authorList>
    </citation>
    <scope>NUCLEOTIDE SEQUENCE</scope>
    <source>
        <strain evidence="11">VKM B-2484</strain>
    </source>
</reference>